<dbReference type="RefSeq" id="WP_264544448.1">
    <property type="nucleotide sequence ID" value="NZ_BAABIP010000007.1"/>
</dbReference>
<gene>
    <name evidence="2" type="ORF">GCM10023230_03570</name>
</gene>
<proteinExistence type="predicted"/>
<accession>A0ABP8ZJX3</accession>
<evidence type="ECO:0000313" key="2">
    <source>
        <dbReference type="EMBL" id="GAA4758771.1"/>
    </source>
</evidence>
<evidence type="ECO:0000313" key="3">
    <source>
        <dbReference type="Proteomes" id="UP001500141"/>
    </source>
</evidence>
<keyword evidence="1" id="KW-1133">Transmembrane helix</keyword>
<name>A0ABP8ZJX3_9FLAO</name>
<dbReference type="Proteomes" id="UP001500141">
    <property type="component" value="Unassembled WGS sequence"/>
</dbReference>
<comment type="caution">
    <text evidence="2">The sequence shown here is derived from an EMBL/GenBank/DDBJ whole genome shotgun (WGS) entry which is preliminary data.</text>
</comment>
<evidence type="ECO:0000256" key="1">
    <source>
        <dbReference type="SAM" id="Phobius"/>
    </source>
</evidence>
<reference evidence="3" key="1">
    <citation type="journal article" date="2019" name="Int. J. Syst. Evol. Microbiol.">
        <title>The Global Catalogue of Microorganisms (GCM) 10K type strain sequencing project: providing services to taxonomists for standard genome sequencing and annotation.</title>
        <authorList>
            <consortium name="The Broad Institute Genomics Platform"/>
            <consortium name="The Broad Institute Genome Sequencing Center for Infectious Disease"/>
            <person name="Wu L."/>
            <person name="Ma J."/>
        </authorList>
    </citation>
    <scope>NUCLEOTIDE SEQUENCE [LARGE SCALE GENOMIC DNA]</scope>
    <source>
        <strain evidence="3">JCM 18198</strain>
    </source>
</reference>
<keyword evidence="1" id="KW-0812">Transmembrane</keyword>
<keyword evidence="1" id="KW-0472">Membrane</keyword>
<feature type="transmembrane region" description="Helical" evidence="1">
    <location>
        <begin position="149"/>
        <end position="169"/>
    </location>
</feature>
<feature type="transmembrane region" description="Helical" evidence="1">
    <location>
        <begin position="78"/>
        <end position="108"/>
    </location>
</feature>
<dbReference type="EMBL" id="BAABIP010000007">
    <property type="protein sequence ID" value="GAA4758771.1"/>
    <property type="molecule type" value="Genomic_DNA"/>
</dbReference>
<keyword evidence="3" id="KW-1185">Reference proteome</keyword>
<protein>
    <submittedName>
        <fullName evidence="2">Uncharacterized protein</fullName>
    </submittedName>
</protein>
<feature type="transmembrane region" description="Helical" evidence="1">
    <location>
        <begin position="21"/>
        <end position="38"/>
    </location>
</feature>
<feature type="transmembrane region" description="Helical" evidence="1">
    <location>
        <begin position="50"/>
        <end position="71"/>
    </location>
</feature>
<organism evidence="2 3">
    <name type="scientific">Flavobacterium hankyongi</name>
    <dbReference type="NCBI Taxonomy" id="1176532"/>
    <lineage>
        <taxon>Bacteria</taxon>
        <taxon>Pseudomonadati</taxon>
        <taxon>Bacteroidota</taxon>
        <taxon>Flavobacteriia</taxon>
        <taxon>Flavobacteriales</taxon>
        <taxon>Flavobacteriaceae</taxon>
        <taxon>Flavobacterium</taxon>
    </lineage>
</organism>
<sequence>MTKERNFTIAKLEFRKLTDIDLLYITGYTIIVIANLFLDKGNNFNIKLQLTLFSSVVIGMQTCTTPFGLRFRNVYFSLIWFSLSLLFLINSYSLCYIPLITFIAYHIIRLVFWFRYDRELIPFFLAKGGSFRYKSKIENKAGNKNDRNFTYILCLIWACYFILTLGGIINETKKNKVIKTNKKIELKSNY</sequence>